<reference evidence="2" key="1">
    <citation type="submission" date="2022-11" db="EMBL/GenBank/DDBJ databases">
        <title>Chromosome-level genome of Pogonophryne albipinna.</title>
        <authorList>
            <person name="Jo E."/>
        </authorList>
    </citation>
    <scope>NUCLEOTIDE SEQUENCE</scope>
    <source>
        <strain evidence="2">SGF0006</strain>
        <tissue evidence="2">Muscle</tissue>
    </source>
</reference>
<comment type="caution">
    <text evidence="2">The sequence shown here is derived from an EMBL/GenBank/DDBJ whole genome shotgun (WGS) entry which is preliminary data.</text>
</comment>
<evidence type="ECO:0000313" key="3">
    <source>
        <dbReference type="Proteomes" id="UP001219934"/>
    </source>
</evidence>
<sequence>STSLVDCTIIDYLQFALTITNIIFLIPLSVFVLRLGFQRWKQQRCGSSSAVTNLSDFVTYNLAVLELIGALGAAITISGRLIGDPVVAKAGLLIWIFPWYGQMLFPILSCVERYLAVVHPITYLVLKQVSGVRIRNIATAYIWLLSFGGLGLHFLLKEGSRFTYLPSTCQFAVNVISVTVSSVSVLRVLIRPRHGEGGGAGAQCVVVLFALLFNVPSSLVLPLLFLHREGKLPGFKHNPESH</sequence>
<dbReference type="SUPFAM" id="SSF81321">
    <property type="entry name" value="Family A G protein-coupled receptor-like"/>
    <property type="match status" value="1"/>
</dbReference>
<protein>
    <recommendedName>
        <fullName evidence="4">G-protein coupled receptors family 1 profile domain-containing protein</fullName>
    </recommendedName>
</protein>
<feature type="transmembrane region" description="Helical" evidence="1">
    <location>
        <begin position="138"/>
        <end position="156"/>
    </location>
</feature>
<feature type="transmembrane region" description="Helical" evidence="1">
    <location>
        <begin position="58"/>
        <end position="83"/>
    </location>
</feature>
<evidence type="ECO:0000313" key="2">
    <source>
        <dbReference type="EMBL" id="KAJ4918147.1"/>
    </source>
</evidence>
<name>A0AAD6F2A8_9TELE</name>
<feature type="transmembrane region" description="Helical" evidence="1">
    <location>
        <begin position="103"/>
        <end position="126"/>
    </location>
</feature>
<keyword evidence="3" id="KW-1185">Reference proteome</keyword>
<keyword evidence="1" id="KW-0812">Transmembrane</keyword>
<evidence type="ECO:0000256" key="1">
    <source>
        <dbReference type="SAM" id="Phobius"/>
    </source>
</evidence>
<gene>
    <name evidence="2" type="ORF">JOQ06_024714</name>
</gene>
<dbReference type="EMBL" id="JAPTMU010000706">
    <property type="protein sequence ID" value="KAJ4918147.1"/>
    <property type="molecule type" value="Genomic_DNA"/>
</dbReference>
<dbReference type="Proteomes" id="UP001219934">
    <property type="component" value="Unassembled WGS sequence"/>
</dbReference>
<keyword evidence="1" id="KW-0472">Membrane</keyword>
<feature type="transmembrane region" description="Helical" evidence="1">
    <location>
        <begin position="12"/>
        <end position="37"/>
    </location>
</feature>
<proteinExistence type="predicted"/>
<evidence type="ECO:0008006" key="4">
    <source>
        <dbReference type="Google" id="ProtNLM"/>
    </source>
</evidence>
<feature type="transmembrane region" description="Helical" evidence="1">
    <location>
        <begin position="202"/>
        <end position="225"/>
    </location>
</feature>
<keyword evidence="1" id="KW-1133">Transmembrane helix</keyword>
<feature type="non-terminal residue" evidence="2">
    <location>
        <position position="1"/>
    </location>
</feature>
<organism evidence="2 3">
    <name type="scientific">Pogonophryne albipinna</name>
    <dbReference type="NCBI Taxonomy" id="1090488"/>
    <lineage>
        <taxon>Eukaryota</taxon>
        <taxon>Metazoa</taxon>
        <taxon>Chordata</taxon>
        <taxon>Craniata</taxon>
        <taxon>Vertebrata</taxon>
        <taxon>Euteleostomi</taxon>
        <taxon>Actinopterygii</taxon>
        <taxon>Neopterygii</taxon>
        <taxon>Teleostei</taxon>
        <taxon>Neoteleostei</taxon>
        <taxon>Acanthomorphata</taxon>
        <taxon>Eupercaria</taxon>
        <taxon>Perciformes</taxon>
        <taxon>Notothenioidei</taxon>
        <taxon>Pogonophryne</taxon>
    </lineage>
</organism>
<feature type="transmembrane region" description="Helical" evidence="1">
    <location>
        <begin position="171"/>
        <end position="190"/>
    </location>
</feature>
<accession>A0AAD6F2A8</accession>
<dbReference type="AlphaFoldDB" id="A0AAD6F2A8"/>